<feature type="transmembrane region" description="Helical" evidence="5">
    <location>
        <begin position="150"/>
        <end position="170"/>
    </location>
</feature>
<feature type="transmembrane region" description="Helical" evidence="5">
    <location>
        <begin position="26"/>
        <end position="52"/>
    </location>
</feature>
<gene>
    <name evidence="7" type="ORF">GSLYS_00012140001</name>
</gene>
<evidence type="ECO:0000256" key="2">
    <source>
        <dbReference type="ARBA" id="ARBA00022692"/>
    </source>
</evidence>
<dbReference type="InterPro" id="IPR000276">
    <property type="entry name" value="GPCR_Rhodpsn"/>
</dbReference>
<sequence length="335" mass="36875">MENNKSVVQAGGTDLALISDETLQTLIFIDFVVLSGAVSVLGIAFNIINIIVFNRLGFKETTNISLMSLALADLFVLMMMVGYSVIYNPLLVAAVQNHELVEALDYLAVGWPLLCFSRVSGCLTAFINFERFLCVALPLKVRVIISSRRTIAVSVGIITVVIACTLPAFYATGIGPRFSEALNRTNVGLYFKPDGRLLENVYLSINVFFQLASFASVVIFTIGLIHQFWKKTKKRNLLAWSSGAKSPALSARDKRMVKLVVLISAVFIGCSLPGVAGIIAMFFTGEYSSTGRYKNLFFASFSAFFLLGALNCSVTIFIYLKMSSKYRLVFQSLFK</sequence>
<keyword evidence="8" id="KW-1185">Reference proteome</keyword>
<comment type="caution">
    <text evidence="7">The sequence shown here is derived from an EMBL/GenBank/DDBJ whole genome shotgun (WGS) entry which is preliminary data.</text>
</comment>
<dbReference type="PANTHER" id="PTHR46641:SF2">
    <property type="entry name" value="FMRFAMIDE RECEPTOR"/>
    <property type="match status" value="1"/>
</dbReference>
<dbReference type="PROSITE" id="PS50262">
    <property type="entry name" value="G_PROTEIN_RECEP_F1_2"/>
    <property type="match status" value="1"/>
</dbReference>
<dbReference type="AlphaFoldDB" id="A0AAV2HXI3"/>
<feature type="non-terminal residue" evidence="7">
    <location>
        <position position="335"/>
    </location>
</feature>
<keyword evidence="3 5" id="KW-1133">Transmembrane helix</keyword>
<keyword evidence="2 5" id="KW-0812">Transmembrane</keyword>
<evidence type="ECO:0000256" key="5">
    <source>
        <dbReference type="SAM" id="Phobius"/>
    </source>
</evidence>
<dbReference type="Gene3D" id="1.20.1070.10">
    <property type="entry name" value="Rhodopsin 7-helix transmembrane proteins"/>
    <property type="match status" value="1"/>
</dbReference>
<protein>
    <recommendedName>
        <fullName evidence="6">G-protein coupled receptors family 1 profile domain-containing protein</fullName>
    </recommendedName>
</protein>
<dbReference type="PANTHER" id="PTHR46641">
    <property type="entry name" value="FMRFAMIDE RECEPTOR-RELATED"/>
    <property type="match status" value="1"/>
</dbReference>
<name>A0AAV2HXI3_LYMST</name>
<feature type="transmembrane region" description="Helical" evidence="5">
    <location>
        <begin position="64"/>
        <end position="86"/>
    </location>
</feature>
<accession>A0AAV2HXI3</accession>
<keyword evidence="4 5" id="KW-0472">Membrane</keyword>
<dbReference type="GO" id="GO:0016020">
    <property type="term" value="C:membrane"/>
    <property type="evidence" value="ECO:0007669"/>
    <property type="project" value="UniProtKB-SubCell"/>
</dbReference>
<dbReference type="GO" id="GO:0004930">
    <property type="term" value="F:G protein-coupled receptor activity"/>
    <property type="evidence" value="ECO:0007669"/>
    <property type="project" value="InterPro"/>
</dbReference>
<feature type="transmembrane region" description="Helical" evidence="5">
    <location>
        <begin position="201"/>
        <end position="225"/>
    </location>
</feature>
<proteinExistence type="predicted"/>
<reference evidence="7 8" key="1">
    <citation type="submission" date="2024-04" db="EMBL/GenBank/DDBJ databases">
        <authorList>
            <consortium name="Genoscope - CEA"/>
            <person name="William W."/>
        </authorList>
    </citation>
    <scope>NUCLEOTIDE SEQUENCE [LARGE SCALE GENOMIC DNA]</scope>
</reference>
<evidence type="ECO:0000259" key="6">
    <source>
        <dbReference type="PROSITE" id="PS50262"/>
    </source>
</evidence>
<dbReference type="Pfam" id="PF00001">
    <property type="entry name" value="7tm_1"/>
    <property type="match status" value="1"/>
</dbReference>
<evidence type="ECO:0000256" key="4">
    <source>
        <dbReference type="ARBA" id="ARBA00023136"/>
    </source>
</evidence>
<organism evidence="7 8">
    <name type="scientific">Lymnaea stagnalis</name>
    <name type="common">Great pond snail</name>
    <name type="synonym">Helix stagnalis</name>
    <dbReference type="NCBI Taxonomy" id="6523"/>
    <lineage>
        <taxon>Eukaryota</taxon>
        <taxon>Metazoa</taxon>
        <taxon>Spiralia</taxon>
        <taxon>Lophotrochozoa</taxon>
        <taxon>Mollusca</taxon>
        <taxon>Gastropoda</taxon>
        <taxon>Heterobranchia</taxon>
        <taxon>Euthyneura</taxon>
        <taxon>Panpulmonata</taxon>
        <taxon>Hygrophila</taxon>
        <taxon>Lymnaeoidea</taxon>
        <taxon>Lymnaeidae</taxon>
        <taxon>Lymnaea</taxon>
    </lineage>
</organism>
<feature type="transmembrane region" description="Helical" evidence="5">
    <location>
        <begin position="259"/>
        <end position="284"/>
    </location>
</feature>
<comment type="subcellular location">
    <subcellularLocation>
        <location evidence="1">Membrane</location>
    </subcellularLocation>
</comment>
<dbReference type="InterPro" id="IPR052954">
    <property type="entry name" value="GPCR-Ligand_Int"/>
</dbReference>
<dbReference type="Proteomes" id="UP001497497">
    <property type="component" value="Unassembled WGS sequence"/>
</dbReference>
<evidence type="ECO:0000256" key="1">
    <source>
        <dbReference type="ARBA" id="ARBA00004370"/>
    </source>
</evidence>
<evidence type="ECO:0000313" key="8">
    <source>
        <dbReference type="Proteomes" id="UP001497497"/>
    </source>
</evidence>
<dbReference type="InterPro" id="IPR017452">
    <property type="entry name" value="GPCR_Rhodpsn_7TM"/>
</dbReference>
<feature type="transmembrane region" description="Helical" evidence="5">
    <location>
        <begin position="106"/>
        <end position="129"/>
    </location>
</feature>
<dbReference type="PRINTS" id="PR00237">
    <property type="entry name" value="GPCRRHODOPSN"/>
</dbReference>
<feature type="domain" description="G-protein coupled receptors family 1 profile" evidence="6">
    <location>
        <begin position="42"/>
        <end position="319"/>
    </location>
</feature>
<dbReference type="EMBL" id="CAXITT010000294">
    <property type="protein sequence ID" value="CAL1538319.1"/>
    <property type="molecule type" value="Genomic_DNA"/>
</dbReference>
<feature type="transmembrane region" description="Helical" evidence="5">
    <location>
        <begin position="296"/>
        <end position="320"/>
    </location>
</feature>
<evidence type="ECO:0000256" key="3">
    <source>
        <dbReference type="ARBA" id="ARBA00022989"/>
    </source>
</evidence>
<dbReference type="SUPFAM" id="SSF81321">
    <property type="entry name" value="Family A G protein-coupled receptor-like"/>
    <property type="match status" value="1"/>
</dbReference>
<evidence type="ECO:0000313" key="7">
    <source>
        <dbReference type="EMBL" id="CAL1538319.1"/>
    </source>
</evidence>